<dbReference type="EMBL" id="AP019840">
    <property type="protein sequence ID" value="BBM51321.1"/>
    <property type="molecule type" value="Genomic_DNA"/>
</dbReference>
<dbReference type="Proteomes" id="UP000422644">
    <property type="component" value="Chromosome"/>
</dbReference>
<gene>
    <name evidence="1" type="ORF">JMUB3870_0285</name>
    <name evidence="2" type="ORF">JMUB3935_0288</name>
</gene>
<dbReference type="AlphaFoldDB" id="A0A510KKZ4"/>
<reference evidence="2 3" key="2">
    <citation type="submission" date="2019-07" db="EMBL/GenBank/DDBJ databases">
        <title>Complete Genome Sequence of Leptotrichia trevisanii Strain JMUB3935.</title>
        <authorList>
            <person name="Watanabe S."/>
            <person name="Cui L."/>
        </authorList>
    </citation>
    <scope>NUCLEOTIDE SEQUENCE [LARGE SCALE GENOMIC DNA]</scope>
    <source>
        <strain evidence="2 3">JMUB3935</strain>
    </source>
</reference>
<dbReference type="EMBL" id="AP019831">
    <property type="protein sequence ID" value="BBM44178.1"/>
    <property type="molecule type" value="Genomic_DNA"/>
</dbReference>
<evidence type="ECO:0000313" key="3">
    <source>
        <dbReference type="Proteomes" id="UP000321378"/>
    </source>
</evidence>
<dbReference type="Proteomes" id="UP000321378">
    <property type="component" value="Chromosome"/>
</dbReference>
<accession>A0A510KKZ4</accession>
<name>A0A510KKZ4_9FUSO</name>
<evidence type="ECO:0000313" key="2">
    <source>
        <dbReference type="EMBL" id="BBM51321.1"/>
    </source>
</evidence>
<organism evidence="2 3">
    <name type="scientific">Leptotrichia trevisanii</name>
    <dbReference type="NCBI Taxonomy" id="109328"/>
    <lineage>
        <taxon>Bacteria</taxon>
        <taxon>Fusobacteriati</taxon>
        <taxon>Fusobacteriota</taxon>
        <taxon>Fusobacteriia</taxon>
        <taxon>Fusobacteriales</taxon>
        <taxon>Leptotrichiaceae</taxon>
        <taxon>Leptotrichia</taxon>
    </lineage>
</organism>
<keyword evidence="4" id="KW-1185">Reference proteome</keyword>
<reference evidence="1 4" key="1">
    <citation type="submission" date="2019-07" db="EMBL/GenBank/DDBJ databases">
        <title>Complete Genome Sequence of Leptotrichia trevisanii Strain JMUB3870.</title>
        <authorList>
            <person name="Watanabe S."/>
            <person name="Cui L."/>
        </authorList>
    </citation>
    <scope>NUCLEOTIDE SEQUENCE [LARGE SCALE GENOMIC DNA]</scope>
    <source>
        <strain evidence="1 4">JMUB3870</strain>
    </source>
</reference>
<evidence type="ECO:0000313" key="1">
    <source>
        <dbReference type="EMBL" id="BBM44178.1"/>
    </source>
</evidence>
<proteinExistence type="predicted"/>
<dbReference type="RefSeq" id="WP_026748925.1">
    <property type="nucleotide sequence ID" value="NZ_AP019831.1"/>
</dbReference>
<evidence type="ECO:0008006" key="5">
    <source>
        <dbReference type="Google" id="ProtNLM"/>
    </source>
</evidence>
<evidence type="ECO:0000313" key="4">
    <source>
        <dbReference type="Proteomes" id="UP000422644"/>
    </source>
</evidence>
<sequence length="428" mass="51571">MENITDILKREILDFESEILQKFFKDNILENFEEIEKYLERRVNSVQNRVFETLVTEERKPYICMTVMNEEEYRLNDNIFSPVDINTFSKKINNNKNKNMRNIIVNEDMVIDTIFMELSEDEESVIQDRVFDGFIEKDGDEIPIRIKLQKKEKYNKIIEDLYYLFQNNSMEWKTVNSYYNNNFYNVILETFEKSYLDLENVQNIEYDLEELEEKTKKDVFLVWNINKTTAQSEDFVQPNETRLVYRYRLNYNKDKIALIKSKNGIPFFLIYRDIAGNVNVLSDKKQDLIWDIFEITDFTNIKYENELNFKIYSNVQKENQVLKLNNKIRTKSEIVRFLNSYEIFNGMKVEEVSALIPKSTKFLELERLNKFIKFDFDLDDKLKQSVLLKIKNNGILKEEFVKLMSFLVSELEYCFPQYIFKVVDTYVK</sequence>
<protein>
    <recommendedName>
        <fullName evidence="5">Normocyte-binding protein</fullName>
    </recommendedName>
</protein>